<comment type="function">
    <text evidence="5 6">Structural component of flagellum, the bacterial motility apparatus. Part of the rod structure of flagellar basal body.</text>
</comment>
<evidence type="ECO:0000313" key="9">
    <source>
        <dbReference type="Proteomes" id="UP000248729"/>
    </source>
</evidence>
<comment type="subcellular location">
    <subcellularLocation>
        <location evidence="1 6">Bacterial flagellum basal body</location>
    </subcellularLocation>
</comment>
<keyword evidence="8" id="KW-0969">Cilium</keyword>
<dbReference type="GO" id="GO:0071973">
    <property type="term" value="P:bacterial-type flagellum-dependent cell motility"/>
    <property type="evidence" value="ECO:0007669"/>
    <property type="project" value="InterPro"/>
</dbReference>
<comment type="caution">
    <text evidence="8">The sequence shown here is derived from an EMBL/GenBank/DDBJ whole genome shotgun (WGS) entry which is preliminary data.</text>
</comment>
<keyword evidence="8" id="KW-0966">Cell projection</keyword>
<gene>
    <name evidence="8" type="ORF">DET48_14015</name>
</gene>
<sequence length="142" mass="15824">MLNVLFSGYECIAEITMNALLGFYCSAMISLDDALGIHPTMLQFRTERTSVLASNIANVDTPNYKAKDVTFNAVMSEIGGVSSTRIQTDTMYRIPVQRSRDGNTVELQSEQARFAQNSMEYHQSLQFLKSKVSGLKRAIEGQ</sequence>
<evidence type="ECO:0000256" key="2">
    <source>
        <dbReference type="ARBA" id="ARBA00009677"/>
    </source>
</evidence>
<evidence type="ECO:0000256" key="4">
    <source>
        <dbReference type="ARBA" id="ARBA00023143"/>
    </source>
</evidence>
<evidence type="ECO:0000256" key="6">
    <source>
        <dbReference type="PIRNR" id="PIRNR002889"/>
    </source>
</evidence>
<evidence type="ECO:0000259" key="7">
    <source>
        <dbReference type="Pfam" id="PF00460"/>
    </source>
</evidence>
<keyword evidence="4 6" id="KW-0975">Bacterial flagellum</keyword>
<organism evidence="8 9">
    <name type="scientific">Vibrio diazotrophicus</name>
    <dbReference type="NCBI Taxonomy" id="685"/>
    <lineage>
        <taxon>Bacteria</taxon>
        <taxon>Pseudomonadati</taxon>
        <taxon>Pseudomonadota</taxon>
        <taxon>Gammaproteobacteria</taxon>
        <taxon>Vibrionales</taxon>
        <taxon>Vibrionaceae</taxon>
        <taxon>Vibrio</taxon>
    </lineage>
</organism>
<dbReference type="InterPro" id="IPR001444">
    <property type="entry name" value="Flag_bb_rod_N"/>
</dbReference>
<dbReference type="AlphaFoldDB" id="A0A329DZQ6"/>
<dbReference type="PIRSF" id="PIRSF002889">
    <property type="entry name" value="Rod_FlgB"/>
    <property type="match status" value="1"/>
</dbReference>
<evidence type="ECO:0000313" key="8">
    <source>
        <dbReference type="EMBL" id="RAS57007.1"/>
    </source>
</evidence>
<protein>
    <recommendedName>
        <fullName evidence="3 6">Flagellar basal body rod protein FlgB</fullName>
    </recommendedName>
</protein>
<evidence type="ECO:0000256" key="5">
    <source>
        <dbReference type="ARBA" id="ARBA00024934"/>
    </source>
</evidence>
<dbReference type="EMBL" id="QLTR01000040">
    <property type="protein sequence ID" value="RAS57007.1"/>
    <property type="molecule type" value="Genomic_DNA"/>
</dbReference>
<dbReference type="InterPro" id="IPR006300">
    <property type="entry name" value="FlgB"/>
</dbReference>
<name>A0A329DZQ6_VIBDI</name>
<evidence type="ECO:0000256" key="3">
    <source>
        <dbReference type="ARBA" id="ARBA00014376"/>
    </source>
</evidence>
<keyword evidence="8" id="KW-0282">Flagellum</keyword>
<evidence type="ECO:0000256" key="1">
    <source>
        <dbReference type="ARBA" id="ARBA00004117"/>
    </source>
</evidence>
<dbReference type="Proteomes" id="UP000248729">
    <property type="component" value="Unassembled WGS sequence"/>
</dbReference>
<dbReference type="GO" id="GO:0030694">
    <property type="term" value="C:bacterial-type flagellum basal body, rod"/>
    <property type="evidence" value="ECO:0007669"/>
    <property type="project" value="InterPro"/>
</dbReference>
<reference evidence="8 9" key="1">
    <citation type="submission" date="2018-06" db="EMBL/GenBank/DDBJ databases">
        <title>Freshwater and sediment microbial communities from various areas in North America, analyzing microbe dynamics in response to fracking.</title>
        <authorList>
            <person name="Lamendella R."/>
        </authorList>
    </citation>
    <scope>NUCLEOTIDE SEQUENCE [LARGE SCALE GENOMIC DNA]</scope>
    <source>
        <strain evidence="8 9">99A</strain>
    </source>
</reference>
<comment type="similarity">
    <text evidence="2 6">Belongs to the flagella basal body rod proteins family.</text>
</comment>
<accession>A0A329DZQ6</accession>
<feature type="domain" description="Flagellar basal body rod protein N-terminal" evidence="7">
    <location>
        <begin position="48"/>
        <end position="65"/>
    </location>
</feature>
<proteinExistence type="inferred from homology"/>
<comment type="subunit">
    <text evidence="6">The basal body constitutes a major portion of the flagellar organelle and consists of a number of rings mounted on a central rod.</text>
</comment>
<dbReference type="Pfam" id="PF00460">
    <property type="entry name" value="Flg_bb_rod"/>
    <property type="match status" value="1"/>
</dbReference>